<keyword evidence="7" id="KW-1185">Reference proteome</keyword>
<evidence type="ECO:0000256" key="1">
    <source>
        <dbReference type="ARBA" id="ARBA00004123"/>
    </source>
</evidence>
<organism evidence="6 7">
    <name type="scientific">Papaver nudicaule</name>
    <name type="common">Iceland poppy</name>
    <dbReference type="NCBI Taxonomy" id="74823"/>
    <lineage>
        <taxon>Eukaryota</taxon>
        <taxon>Viridiplantae</taxon>
        <taxon>Streptophyta</taxon>
        <taxon>Embryophyta</taxon>
        <taxon>Tracheophyta</taxon>
        <taxon>Spermatophyta</taxon>
        <taxon>Magnoliopsida</taxon>
        <taxon>Ranunculales</taxon>
        <taxon>Papaveraceae</taxon>
        <taxon>Papaveroideae</taxon>
        <taxon>Papaver</taxon>
    </lineage>
</organism>
<gene>
    <name evidence="6" type="ORF">MKW94_000200</name>
</gene>
<dbReference type="Gene3D" id="1.20.930.10">
    <property type="entry name" value="Conserved domain common to transcription factors TFIIS, elongin A, CRSP70"/>
    <property type="match status" value="1"/>
</dbReference>
<evidence type="ECO:0000256" key="4">
    <source>
        <dbReference type="SAM" id="MobiDB-lite"/>
    </source>
</evidence>
<dbReference type="AlphaFoldDB" id="A0AA41W346"/>
<accession>A0AA41W346</accession>
<reference evidence="6" key="1">
    <citation type="submission" date="2022-03" db="EMBL/GenBank/DDBJ databases">
        <title>A functionally conserved STORR gene fusion in Papaver species that diverged 16.8 million years ago.</title>
        <authorList>
            <person name="Catania T."/>
        </authorList>
    </citation>
    <scope>NUCLEOTIDE SEQUENCE</scope>
    <source>
        <strain evidence="6">S-191538</strain>
    </source>
</reference>
<dbReference type="PROSITE" id="PS51319">
    <property type="entry name" value="TFIIS_N"/>
    <property type="match status" value="1"/>
</dbReference>
<name>A0AA41W346_PAPNU</name>
<evidence type="ECO:0000313" key="6">
    <source>
        <dbReference type="EMBL" id="MCL7051923.1"/>
    </source>
</evidence>
<dbReference type="EMBL" id="JAJJMA010343977">
    <property type="protein sequence ID" value="MCL7051923.1"/>
    <property type="molecule type" value="Genomic_DNA"/>
</dbReference>
<feature type="compositionally biased region" description="Polar residues" evidence="4">
    <location>
        <begin position="252"/>
        <end position="261"/>
    </location>
</feature>
<evidence type="ECO:0000313" key="7">
    <source>
        <dbReference type="Proteomes" id="UP001177140"/>
    </source>
</evidence>
<dbReference type="PANTHER" id="PTHR46554:SF2">
    <property type="entry name" value="TFIIS N-TERMINAL DOMAIN-CONTAINING PROTEIN"/>
    <property type="match status" value="1"/>
</dbReference>
<evidence type="ECO:0000256" key="2">
    <source>
        <dbReference type="ARBA" id="ARBA00023242"/>
    </source>
</evidence>
<dbReference type="InterPro" id="IPR003617">
    <property type="entry name" value="TFIIS/CRSP70_N_sub"/>
</dbReference>
<dbReference type="InterPro" id="IPR035441">
    <property type="entry name" value="TFIIS/LEDGF_dom_sf"/>
</dbReference>
<feature type="region of interest" description="Disordered" evidence="4">
    <location>
        <begin position="205"/>
        <end position="282"/>
    </location>
</feature>
<dbReference type="Pfam" id="PF08711">
    <property type="entry name" value="Med26"/>
    <property type="match status" value="1"/>
</dbReference>
<sequence>MKPEELERWRKYFASAKGSDIFEVLNYGILVAATDFPMEFRIRRDRIAETLYSCGPMRKCCFASEEDANCEYKSGSNTTVACVEENEDDGRVKCESIHEFDEMDMNRNDPSCEKQTVEEVLKIKEVLLDSQNRSEEELLAAMRRLQMMIISTDTLKVTTIGKAVSGIRKHSSKQISGLARTLIEGWKQIVDMWMRANDEATAAVNISSDSGNPSVVDEGKAPSPPLKEKATDDGNFRNRPNEVSCKCIPTMQRKNTPSSKPLQPHESKVFTTEKNEPKVTRKETETRQMMAKTLSDGTKLCNNLSTVEGHQWPSLSGRTTDMNEISVQMKLEASRKRLHDGYQQAENAKKQRMIKVMDVKDLLLKSPGSDKVSHTKPKKQSLRHPLFRLKR</sequence>
<keyword evidence="2 3" id="KW-0539">Nucleus</keyword>
<dbReference type="SMART" id="SM00509">
    <property type="entry name" value="TFS2N"/>
    <property type="match status" value="1"/>
</dbReference>
<protein>
    <recommendedName>
        <fullName evidence="5">TFIIS N-terminal domain-containing protein</fullName>
    </recommendedName>
</protein>
<dbReference type="InterPro" id="IPR017923">
    <property type="entry name" value="TFIIS_N"/>
</dbReference>
<feature type="compositionally biased region" description="Basic and acidic residues" evidence="4">
    <location>
        <begin position="226"/>
        <end position="240"/>
    </location>
</feature>
<dbReference type="PANTHER" id="PTHR46554">
    <property type="entry name" value="MEDIATOR OF RNA POLYMERASE II TRANSCRIPTION SUBUNIT 26A-RELATED"/>
    <property type="match status" value="1"/>
</dbReference>
<comment type="caution">
    <text evidence="6">The sequence shown here is derived from an EMBL/GenBank/DDBJ whole genome shotgun (WGS) entry which is preliminary data.</text>
</comment>
<feature type="region of interest" description="Disordered" evidence="4">
    <location>
        <begin position="366"/>
        <end position="391"/>
    </location>
</feature>
<dbReference type="Proteomes" id="UP001177140">
    <property type="component" value="Unassembled WGS sequence"/>
</dbReference>
<dbReference type="CDD" id="cd00183">
    <property type="entry name" value="TFIIS_I"/>
    <property type="match status" value="1"/>
</dbReference>
<proteinExistence type="predicted"/>
<dbReference type="GO" id="GO:0005634">
    <property type="term" value="C:nucleus"/>
    <property type="evidence" value="ECO:0007669"/>
    <property type="project" value="UniProtKB-SubCell"/>
</dbReference>
<feature type="compositionally biased region" description="Basic residues" evidence="4">
    <location>
        <begin position="374"/>
        <end position="391"/>
    </location>
</feature>
<dbReference type="SUPFAM" id="SSF47676">
    <property type="entry name" value="Conserved domain common to transcription factors TFIIS, elongin A, CRSP70"/>
    <property type="match status" value="1"/>
</dbReference>
<feature type="domain" description="TFIIS N-terminal" evidence="5">
    <location>
        <begin position="118"/>
        <end position="193"/>
    </location>
</feature>
<evidence type="ECO:0000259" key="5">
    <source>
        <dbReference type="PROSITE" id="PS51319"/>
    </source>
</evidence>
<feature type="compositionally biased region" description="Basic and acidic residues" evidence="4">
    <location>
        <begin position="263"/>
        <end position="282"/>
    </location>
</feature>
<evidence type="ECO:0000256" key="3">
    <source>
        <dbReference type="PROSITE-ProRule" id="PRU00649"/>
    </source>
</evidence>
<comment type="subcellular location">
    <subcellularLocation>
        <location evidence="1 3">Nucleus</location>
    </subcellularLocation>
</comment>